<comment type="subcellular location">
    <subcellularLocation>
        <location evidence="1">Cell inner membrane</location>
        <topology evidence="1">Multi-pass membrane protein</topology>
    </subcellularLocation>
</comment>
<dbReference type="GO" id="GO:0042802">
    <property type="term" value="F:identical protein binding"/>
    <property type="evidence" value="ECO:0007669"/>
    <property type="project" value="UniProtKB-ARBA"/>
</dbReference>
<feature type="transmembrane region" description="Helical" evidence="15">
    <location>
        <begin position="442"/>
        <end position="464"/>
    </location>
</feature>
<dbReference type="OrthoDB" id="9775724at2"/>
<evidence type="ECO:0000256" key="1">
    <source>
        <dbReference type="ARBA" id="ARBA00004429"/>
    </source>
</evidence>
<evidence type="ECO:0000256" key="12">
    <source>
        <dbReference type="ARBA" id="ARBA00023137"/>
    </source>
</evidence>
<evidence type="ECO:0000256" key="11">
    <source>
        <dbReference type="ARBA" id="ARBA00023136"/>
    </source>
</evidence>
<dbReference type="STRING" id="1262585.BJI46_01600"/>
<keyword evidence="5" id="KW-0808">Transferase</keyword>
<dbReference type="InterPro" id="IPR005702">
    <property type="entry name" value="Wzc-like_C"/>
</dbReference>
<dbReference type="NCBIfam" id="TIGR01007">
    <property type="entry name" value="eps_fam"/>
    <property type="match status" value="1"/>
</dbReference>
<evidence type="ECO:0000313" key="20">
    <source>
        <dbReference type="Proteomes" id="UP000185895"/>
    </source>
</evidence>
<evidence type="ECO:0000313" key="19">
    <source>
        <dbReference type="EMBL" id="OEY97150.1"/>
    </source>
</evidence>
<evidence type="ECO:0000256" key="15">
    <source>
        <dbReference type="SAM" id="Phobius"/>
    </source>
</evidence>
<feature type="transmembrane region" description="Helical" evidence="15">
    <location>
        <begin position="24"/>
        <end position="44"/>
    </location>
</feature>
<dbReference type="InterPro" id="IPR032807">
    <property type="entry name" value="GNVR"/>
</dbReference>
<dbReference type="InterPro" id="IPR003856">
    <property type="entry name" value="LPS_length_determ_N"/>
</dbReference>
<feature type="coiled-coil region" evidence="14">
    <location>
        <begin position="277"/>
        <end position="348"/>
    </location>
</feature>
<organism evidence="19 20">
    <name type="scientific">Acinetobacter qingfengensis</name>
    <dbReference type="NCBI Taxonomy" id="1262585"/>
    <lineage>
        <taxon>Bacteria</taxon>
        <taxon>Pseudomonadati</taxon>
        <taxon>Pseudomonadota</taxon>
        <taxon>Gammaproteobacteria</taxon>
        <taxon>Moraxellales</taxon>
        <taxon>Moraxellaceae</taxon>
        <taxon>Acinetobacter</taxon>
    </lineage>
</organism>
<feature type="domain" description="AAA" evidence="17">
    <location>
        <begin position="546"/>
        <end position="664"/>
    </location>
</feature>
<protein>
    <submittedName>
        <fullName evidence="19">Tyrosine protein kinase</fullName>
    </submittedName>
</protein>
<comment type="caution">
    <text evidence="19">The sequence shown here is derived from an EMBL/GenBank/DDBJ whole genome shotgun (WGS) entry which is preliminary data.</text>
</comment>
<evidence type="ECO:0000256" key="4">
    <source>
        <dbReference type="ARBA" id="ARBA00022519"/>
    </source>
</evidence>
<comment type="similarity">
    <text evidence="2">Belongs to the etk/wzc family.</text>
</comment>
<keyword evidence="20" id="KW-1185">Reference proteome</keyword>
<feature type="domain" description="Polysaccharide chain length determinant N-terminal" evidence="16">
    <location>
        <begin position="11"/>
        <end position="110"/>
    </location>
</feature>
<evidence type="ECO:0000256" key="8">
    <source>
        <dbReference type="ARBA" id="ARBA00022777"/>
    </source>
</evidence>
<dbReference type="Pfam" id="PF13614">
    <property type="entry name" value="AAA_31"/>
    <property type="match status" value="1"/>
</dbReference>
<dbReference type="GO" id="GO:0004713">
    <property type="term" value="F:protein tyrosine kinase activity"/>
    <property type="evidence" value="ECO:0007669"/>
    <property type="project" value="UniProtKB-KW"/>
</dbReference>
<evidence type="ECO:0000256" key="2">
    <source>
        <dbReference type="ARBA" id="ARBA00008883"/>
    </source>
</evidence>
<dbReference type="InterPro" id="IPR027417">
    <property type="entry name" value="P-loop_NTPase"/>
</dbReference>
<dbReference type="Pfam" id="PF02706">
    <property type="entry name" value="Wzz"/>
    <property type="match status" value="1"/>
</dbReference>
<dbReference type="PANTHER" id="PTHR32309:SF32">
    <property type="entry name" value="TYROSINE-PROTEIN KINASE ETK-RELATED"/>
    <property type="match status" value="1"/>
</dbReference>
<dbReference type="RefSeq" id="WP_070069299.1">
    <property type="nucleotide sequence ID" value="NZ_MKKK01000012.1"/>
</dbReference>
<keyword evidence="4" id="KW-0997">Cell inner membrane</keyword>
<keyword evidence="10 15" id="KW-1133">Transmembrane helix</keyword>
<dbReference type="PANTHER" id="PTHR32309">
    <property type="entry name" value="TYROSINE-PROTEIN KINASE"/>
    <property type="match status" value="1"/>
</dbReference>
<keyword evidence="9" id="KW-0067">ATP-binding</keyword>
<evidence type="ECO:0000259" key="17">
    <source>
        <dbReference type="Pfam" id="PF13614"/>
    </source>
</evidence>
<evidence type="ECO:0000256" key="7">
    <source>
        <dbReference type="ARBA" id="ARBA00022741"/>
    </source>
</evidence>
<name>A0A1E7RCL7_9GAMM</name>
<evidence type="ECO:0000256" key="13">
    <source>
        <dbReference type="ARBA" id="ARBA00053015"/>
    </source>
</evidence>
<keyword evidence="8 19" id="KW-0418">Kinase</keyword>
<dbReference type="GO" id="GO:0005524">
    <property type="term" value="F:ATP binding"/>
    <property type="evidence" value="ECO:0007669"/>
    <property type="project" value="UniProtKB-KW"/>
</dbReference>
<dbReference type="AlphaFoldDB" id="A0A1E7RCL7"/>
<dbReference type="GO" id="GO:0005886">
    <property type="term" value="C:plasma membrane"/>
    <property type="evidence" value="ECO:0007669"/>
    <property type="project" value="UniProtKB-SubCell"/>
</dbReference>
<dbReference type="Proteomes" id="UP000185895">
    <property type="component" value="Unassembled WGS sequence"/>
</dbReference>
<dbReference type="InterPro" id="IPR025669">
    <property type="entry name" value="AAA_dom"/>
</dbReference>
<dbReference type="FunFam" id="3.40.50.300:FF:000527">
    <property type="entry name" value="Tyrosine-protein kinase etk"/>
    <property type="match status" value="1"/>
</dbReference>
<comment type="catalytic activity">
    <reaction evidence="13">
        <text>L-tyrosyl-[protein] + ATP = O-phospho-L-tyrosyl-[protein] + ADP + H(+)</text>
        <dbReference type="Rhea" id="RHEA:10596"/>
        <dbReference type="Rhea" id="RHEA-COMP:10136"/>
        <dbReference type="Rhea" id="RHEA-COMP:20101"/>
        <dbReference type="ChEBI" id="CHEBI:15378"/>
        <dbReference type="ChEBI" id="CHEBI:30616"/>
        <dbReference type="ChEBI" id="CHEBI:46858"/>
        <dbReference type="ChEBI" id="CHEBI:61978"/>
        <dbReference type="ChEBI" id="CHEBI:456216"/>
    </reaction>
</comment>
<dbReference type="SUPFAM" id="SSF52540">
    <property type="entry name" value="P-loop containing nucleoside triphosphate hydrolases"/>
    <property type="match status" value="1"/>
</dbReference>
<dbReference type="Gene3D" id="3.40.50.300">
    <property type="entry name" value="P-loop containing nucleotide triphosphate hydrolases"/>
    <property type="match status" value="1"/>
</dbReference>
<sequence length="730" mass="81970">MSNSINQNTEDTIDLKELFFSLLAQWKLIILCTLLSMICALLYLRVTPNTYSVDAMVQVETSKGGANAALLGEQLSSIMSDSGLGGMQLAQAEIAILQSRLVLGSTIKELNLDIRISPTDESLWTRLVSPIEFKTNYNSTGVSIHQNQNSFEIRKFNVPQNYLDKSLLLNFNGNTFSLVDQDTNQIVYQGNLNQPASIGAWQISIDAKTTPQQSYLITKNTLPTAVNNILSNFSAAERGKQTGVLGLNYQGTDKAHITKVLNVILATYKQQNVDRSSAEKEQTLNFLQKQLPELKKELDDSERAFNKFREQYNTVDVNQESQLYLQQSIELETQKIQLEQKLAELASQYTEQHPMMQEINAQLGSISKKINELNGTLKRLPEVQRQYLQYYRDVEVKNQLYTNLLNTYQTMNVAKAGEIGNVRIVDTAVEPVKPIQPKKSQVLLLSIFLGGFIGILFALLRNIIRSGVRDSSQIETELDLPVYGAIPRSEYQPSKIKKRKTLPVLAITHSDDMAVESLRSVRTTLLFTLAQAKNNVLMITSSAPNAGKSFISANLAALLAQNGKRILIMDLDLRRGYMHKYFKNNNQQGLSDVLLKQLPVEQVISSTDQENLDLLPRGEHPSNPSELLNSERFAQLMQQLQSQYDYIVLDTPPVLAVTDSMVLSKYSGVNLVIARYGQTPLKELELVKKRFENTGAQINGVILNDIEVQTSGYGYGYSYAYKYNTDKKKS</sequence>
<feature type="domain" description="Tyrosine-protein kinase G-rich" evidence="18">
    <location>
        <begin position="383"/>
        <end position="462"/>
    </location>
</feature>
<evidence type="ECO:0000256" key="10">
    <source>
        <dbReference type="ARBA" id="ARBA00022989"/>
    </source>
</evidence>
<evidence type="ECO:0000256" key="6">
    <source>
        <dbReference type="ARBA" id="ARBA00022692"/>
    </source>
</evidence>
<evidence type="ECO:0000259" key="18">
    <source>
        <dbReference type="Pfam" id="PF13807"/>
    </source>
</evidence>
<dbReference type="EMBL" id="MKKK01000012">
    <property type="protein sequence ID" value="OEY97150.1"/>
    <property type="molecule type" value="Genomic_DNA"/>
</dbReference>
<keyword evidence="14" id="KW-0175">Coiled coil</keyword>
<keyword evidence="6 15" id="KW-0812">Transmembrane</keyword>
<proteinExistence type="inferred from homology"/>
<keyword evidence="7" id="KW-0547">Nucleotide-binding</keyword>
<dbReference type="Pfam" id="PF13807">
    <property type="entry name" value="GNVR"/>
    <property type="match status" value="1"/>
</dbReference>
<dbReference type="Gene3D" id="1.10.287.1490">
    <property type="match status" value="1"/>
</dbReference>
<evidence type="ECO:0000259" key="16">
    <source>
        <dbReference type="Pfam" id="PF02706"/>
    </source>
</evidence>
<dbReference type="CDD" id="cd05387">
    <property type="entry name" value="BY-kinase"/>
    <property type="match status" value="1"/>
</dbReference>
<gene>
    <name evidence="19" type="ORF">BJI46_01600</name>
</gene>
<dbReference type="InterPro" id="IPR050445">
    <property type="entry name" value="Bact_polysacc_biosynth/exp"/>
</dbReference>
<accession>A0A1E7RCL7</accession>
<evidence type="ECO:0000256" key="5">
    <source>
        <dbReference type="ARBA" id="ARBA00022679"/>
    </source>
</evidence>
<evidence type="ECO:0000256" key="3">
    <source>
        <dbReference type="ARBA" id="ARBA00022475"/>
    </source>
</evidence>
<keyword evidence="11 15" id="KW-0472">Membrane</keyword>
<evidence type="ECO:0000256" key="9">
    <source>
        <dbReference type="ARBA" id="ARBA00022840"/>
    </source>
</evidence>
<reference evidence="19 20" key="1">
    <citation type="submission" date="2016-09" db="EMBL/GenBank/DDBJ databases">
        <authorList>
            <person name="Capua I."/>
            <person name="De Benedictis P."/>
            <person name="Joannis T."/>
            <person name="Lombin L.H."/>
            <person name="Cattoli G."/>
        </authorList>
    </citation>
    <scope>NUCLEOTIDE SEQUENCE [LARGE SCALE GENOMIC DNA]</scope>
    <source>
        <strain evidence="19 20">ANC 4671</strain>
    </source>
</reference>
<keyword evidence="3" id="KW-1003">Cell membrane</keyword>
<evidence type="ECO:0000256" key="14">
    <source>
        <dbReference type="SAM" id="Coils"/>
    </source>
</evidence>
<keyword evidence="12" id="KW-0829">Tyrosine-protein kinase</keyword>